<dbReference type="CDD" id="cd02850">
    <property type="entry name" value="E_set_Cellulase_N"/>
    <property type="match status" value="1"/>
</dbReference>
<keyword evidence="12" id="KW-1185">Reference proteome</keyword>
<keyword evidence="4 6" id="KW-0326">Glycosidase</keyword>
<organism evidence="11 12">
    <name type="scientific">Salinimonas iocasae</name>
    <dbReference type="NCBI Taxonomy" id="2572577"/>
    <lineage>
        <taxon>Bacteria</taxon>
        <taxon>Pseudomonadati</taxon>
        <taxon>Pseudomonadota</taxon>
        <taxon>Gammaproteobacteria</taxon>
        <taxon>Alteromonadales</taxon>
        <taxon>Alteromonadaceae</taxon>
        <taxon>Alteromonas/Salinimonas group</taxon>
        <taxon>Salinimonas</taxon>
    </lineage>
</organism>
<dbReference type="OrthoDB" id="9808897at2"/>
<dbReference type="InterPro" id="IPR012341">
    <property type="entry name" value="6hp_glycosidase-like_sf"/>
</dbReference>
<keyword evidence="2 6" id="KW-0378">Hydrolase</keyword>
<dbReference type="InterPro" id="IPR013783">
    <property type="entry name" value="Ig-like_fold"/>
</dbReference>
<dbReference type="Pfam" id="PF00759">
    <property type="entry name" value="Glyco_hydro_9"/>
    <property type="match status" value="1"/>
</dbReference>
<dbReference type="SUPFAM" id="SSF48208">
    <property type="entry name" value="Six-hairpin glycosidases"/>
    <property type="match status" value="1"/>
</dbReference>
<proteinExistence type="inferred from homology"/>
<evidence type="ECO:0000259" key="10">
    <source>
        <dbReference type="Pfam" id="PF02927"/>
    </source>
</evidence>
<feature type="domain" description="Glycoside hydrolase family 9" evidence="9">
    <location>
        <begin position="124"/>
        <end position="554"/>
    </location>
</feature>
<comment type="similarity">
    <text evidence="1 6 7">Belongs to the glycosyl hydrolase 9 (cellulase E) family.</text>
</comment>
<evidence type="ECO:0000313" key="11">
    <source>
        <dbReference type="EMBL" id="QCZ92030.1"/>
    </source>
</evidence>
<evidence type="ECO:0000259" key="9">
    <source>
        <dbReference type="Pfam" id="PF00759"/>
    </source>
</evidence>
<dbReference type="InterPro" id="IPR033126">
    <property type="entry name" value="Glyco_hydro_9_Asp/Glu_AS"/>
</dbReference>
<evidence type="ECO:0000256" key="5">
    <source>
        <dbReference type="ARBA" id="ARBA00023326"/>
    </source>
</evidence>
<name>A0A5B7Y9C9_9ALTE</name>
<evidence type="ECO:0000256" key="2">
    <source>
        <dbReference type="ARBA" id="ARBA00022801"/>
    </source>
</evidence>
<keyword evidence="8" id="KW-1133">Transmembrane helix</keyword>
<dbReference type="Proteomes" id="UP000304912">
    <property type="component" value="Chromosome"/>
</dbReference>
<keyword evidence="8" id="KW-0472">Membrane</keyword>
<feature type="transmembrane region" description="Helical" evidence="8">
    <location>
        <begin position="7"/>
        <end position="28"/>
    </location>
</feature>
<comment type="catalytic activity">
    <reaction evidence="7">
        <text>Endohydrolysis of (1-&gt;4)-beta-D-glucosidic linkages in cellulose, lichenin and cereal beta-D-glucans.</text>
        <dbReference type="EC" id="3.2.1.4"/>
    </reaction>
</comment>
<dbReference type="PROSITE" id="PS00698">
    <property type="entry name" value="GH9_3"/>
    <property type="match status" value="1"/>
</dbReference>
<keyword evidence="3 6" id="KW-0119">Carbohydrate metabolism</keyword>
<dbReference type="EC" id="3.2.1.4" evidence="7"/>
<evidence type="ECO:0000256" key="3">
    <source>
        <dbReference type="ARBA" id="ARBA00023277"/>
    </source>
</evidence>
<accession>A0A5B7Y9C9</accession>
<dbReference type="InterPro" id="IPR001701">
    <property type="entry name" value="Glyco_hydro_9"/>
</dbReference>
<protein>
    <recommendedName>
        <fullName evidence="7">Endoglucanase</fullName>
        <ecNumber evidence="7">3.2.1.4</ecNumber>
    </recommendedName>
</protein>
<evidence type="ECO:0000256" key="8">
    <source>
        <dbReference type="SAM" id="Phobius"/>
    </source>
</evidence>
<keyword evidence="5 6" id="KW-0624">Polysaccharide degradation</keyword>
<evidence type="ECO:0000256" key="4">
    <source>
        <dbReference type="ARBA" id="ARBA00023295"/>
    </source>
</evidence>
<feature type="domain" description="Cellulase Ig-like" evidence="10">
    <location>
        <begin position="34"/>
        <end position="112"/>
    </location>
</feature>
<dbReference type="InterPro" id="IPR008928">
    <property type="entry name" value="6-hairpin_glycosidase_sf"/>
</dbReference>
<dbReference type="KEGG" id="salk:FBQ74_00420"/>
<dbReference type="InterPro" id="IPR014756">
    <property type="entry name" value="Ig_E-set"/>
</dbReference>
<feature type="active site" evidence="6">
    <location>
        <position position="541"/>
    </location>
</feature>
<dbReference type="Pfam" id="PF02927">
    <property type="entry name" value="CelD_N"/>
    <property type="match status" value="1"/>
</dbReference>
<dbReference type="AlphaFoldDB" id="A0A5B7Y9C9"/>
<feature type="active site" evidence="6">
    <location>
        <position position="532"/>
    </location>
</feature>
<dbReference type="Gene3D" id="1.50.10.10">
    <property type="match status" value="1"/>
</dbReference>
<reference evidence="11 12" key="1">
    <citation type="submission" date="2019-04" db="EMBL/GenBank/DDBJ databases">
        <title>Salinimonas iocasae sp. nov., a halophilic bacterium isolated from the outer tube casing of tubeworms in Okinawa Trough.</title>
        <authorList>
            <person name="Zhang H."/>
            <person name="Wang H."/>
            <person name="Li C."/>
        </authorList>
    </citation>
    <scope>NUCLEOTIDE SEQUENCE [LARGE SCALE GENOMIC DNA]</scope>
    <source>
        <strain evidence="11 12">KX18D6</strain>
    </source>
</reference>
<dbReference type="SUPFAM" id="SSF81296">
    <property type="entry name" value="E set domains"/>
    <property type="match status" value="1"/>
</dbReference>
<dbReference type="RefSeq" id="WP_139754793.1">
    <property type="nucleotide sequence ID" value="NZ_CP039852.1"/>
</dbReference>
<keyword evidence="8" id="KW-0812">Transmembrane</keyword>
<dbReference type="GO" id="GO:0030245">
    <property type="term" value="P:cellulose catabolic process"/>
    <property type="evidence" value="ECO:0007669"/>
    <property type="project" value="UniProtKB-KW"/>
</dbReference>
<evidence type="ECO:0000256" key="7">
    <source>
        <dbReference type="RuleBase" id="RU361166"/>
    </source>
</evidence>
<dbReference type="InterPro" id="IPR004197">
    <property type="entry name" value="Cellulase_Ig-like"/>
</dbReference>
<keyword evidence="7" id="KW-0136">Cellulose degradation</keyword>
<dbReference type="PANTHER" id="PTHR22298">
    <property type="entry name" value="ENDO-1,4-BETA-GLUCANASE"/>
    <property type="match status" value="1"/>
</dbReference>
<dbReference type="EMBL" id="CP039852">
    <property type="protein sequence ID" value="QCZ92030.1"/>
    <property type="molecule type" value="Genomic_DNA"/>
</dbReference>
<evidence type="ECO:0000313" key="12">
    <source>
        <dbReference type="Proteomes" id="UP000304912"/>
    </source>
</evidence>
<gene>
    <name evidence="11" type="ORF">FBQ74_00420</name>
</gene>
<sequence>MNKKHIYLILIGLLVLTALIAIFFAPLFKTPASSDSVFINQWGFLPHQNKLAVLSSDTVRSFTVTDLKTNQAVMKSKTELNGTWQEAGKAVALADISGITSPGEYRLSVEGASPQIFAVRPDNYATIHDAAIKAYYYARAGVALDPAFAGKWHRPAGHPDNSVKVLDLPDLPASPRQKGWYDAGDYNKYVVNSGITTYTLLRAYLDHPAFYRERYWNIPESMNERADILDEILWNLDWLVTMQADDGGVYHKLTTLDFAGPVMPHKATKTRYATAKSTAATLNFAAVMSAAARVFEDKREVYLDAARQALEWVRQHPQRYYRNEQNVHTGEYGDTYLEDEFRWARIEYAISTSNSEALRAQVQTLPAVSTPSWASVDSLGYLSVLNDAQALLSSSDYQKVKTALLDYADHQVNIMQAHALRVPTVVSDFVWGSNAVMMNKAMLLEVAFALEKRSRYRDASLALVDYISGRNLTGFSFVTGFGSRSPRFIHHRPSQADNIADPVPGWLVGGPQNGHQDECKYPSDMPAMSYLDAWCSYSTNEVAINWNAPLVYVLASISAMPDTPSQ</sequence>
<evidence type="ECO:0000256" key="1">
    <source>
        <dbReference type="ARBA" id="ARBA00007072"/>
    </source>
</evidence>
<evidence type="ECO:0000256" key="6">
    <source>
        <dbReference type="PROSITE-ProRule" id="PRU10060"/>
    </source>
</evidence>
<dbReference type="GO" id="GO:0008810">
    <property type="term" value="F:cellulase activity"/>
    <property type="evidence" value="ECO:0007669"/>
    <property type="project" value="UniProtKB-EC"/>
</dbReference>
<dbReference type="Gene3D" id="2.60.40.10">
    <property type="entry name" value="Immunoglobulins"/>
    <property type="match status" value="1"/>
</dbReference>